<evidence type="ECO:0000313" key="11">
    <source>
        <dbReference type="Proteomes" id="UP000085678"/>
    </source>
</evidence>
<organism evidence="11 12">
    <name type="scientific">Lingula anatina</name>
    <name type="common">Brachiopod</name>
    <name type="synonym">Lingula unguis</name>
    <dbReference type="NCBI Taxonomy" id="7574"/>
    <lineage>
        <taxon>Eukaryota</taxon>
        <taxon>Metazoa</taxon>
        <taxon>Spiralia</taxon>
        <taxon>Lophotrochozoa</taxon>
        <taxon>Brachiopoda</taxon>
        <taxon>Linguliformea</taxon>
        <taxon>Lingulata</taxon>
        <taxon>Lingulida</taxon>
        <taxon>Linguloidea</taxon>
        <taxon>Lingulidae</taxon>
        <taxon>Lingula</taxon>
    </lineage>
</organism>
<dbReference type="PANTHER" id="PTHR28646:SF1">
    <property type="entry name" value="TRANSMEMBRANE PROTEIN 201"/>
    <property type="match status" value="1"/>
</dbReference>
<proteinExistence type="inferred from homology"/>
<sequence length="599" mass="65990">MTTVLPLVAGTSSAIAAGAILYRIIRPKFSIRVNCWFCCRDTVVPYGNKDCWDCPHCEQYNGFAQDGDYNKPIPSQYYESMNHPMTAVQTEDAYKDSRSVLCEACSRNQLLKIKQLANFVPCNEGNYDTEVAMYRDQLEHTYQLCKTCHIKVKQTLNKQDQVLQRKMMKQHLKTPDSPSACSDHFVHKVGPPAHINLLRLTSLLCAITLLVINFHSLQEHSDTPLINLQRYLPRSALKYLSQIYSLAYTVVFLGFFSGITATFLFGKDRLVLWDAVASFVWLGLLFVHSSLPAKLTRLQAQDSHILQVALALLCTLLSMLCWLIDRTPRSQRRQLTRGRHRRASSFMSDTSDLSHHSSPGADRMSASSEDFDSVSQVSNHTGASGHMTHQISNHMLTTSHVTRHLPNHNDTRETLQSGHPIDSKLETMSLGPPSRRKTGKGAFDLKGVISSNHVTSTTPTPRGILGSLGKKRPLISPARFTASPGSPAGGAAVTAGRGAVTARKLFNFSQSCGPGVRSLNGSSTGHNNNKEMTEEESNSSSSSSSLCPVDSSCPYEKEEKSNTQSKSSLFWQSLLGVSIGLNVAVAAYVAADYFGLGLR</sequence>
<feature type="domain" description="Transmembrane protein 201 C-terminal" evidence="10">
    <location>
        <begin position="230"/>
        <end position="337"/>
    </location>
</feature>
<dbReference type="InterPro" id="IPR040041">
    <property type="entry name" value="TMEM201"/>
</dbReference>
<feature type="transmembrane region" description="Helical" evidence="8">
    <location>
        <begin position="272"/>
        <end position="293"/>
    </location>
</feature>
<keyword evidence="6" id="KW-0539">Nucleus</keyword>
<dbReference type="OrthoDB" id="5966927at2759"/>
<feature type="transmembrane region" description="Helical" evidence="8">
    <location>
        <begin position="569"/>
        <end position="591"/>
    </location>
</feature>
<feature type="transmembrane region" description="Helical" evidence="8">
    <location>
        <begin position="305"/>
        <end position="324"/>
    </location>
</feature>
<dbReference type="AlphaFoldDB" id="A0A1S3K4M3"/>
<keyword evidence="11" id="KW-1185">Reference proteome</keyword>
<reference evidence="12 13" key="1">
    <citation type="submission" date="2025-04" db="UniProtKB">
        <authorList>
            <consortium name="RefSeq"/>
        </authorList>
    </citation>
    <scope>IDENTIFICATION</scope>
    <source>
        <tissue evidence="12 13">Gonads</tissue>
    </source>
</reference>
<accession>A0A1S3K4M3</accession>
<dbReference type="GO" id="GO:0005637">
    <property type="term" value="C:nuclear inner membrane"/>
    <property type="evidence" value="ECO:0007669"/>
    <property type="project" value="UniProtKB-SubCell"/>
</dbReference>
<dbReference type="PANTHER" id="PTHR28646">
    <property type="entry name" value="TRANSMEMBRANE PROTEIN 201"/>
    <property type="match status" value="1"/>
</dbReference>
<dbReference type="RefSeq" id="XP_013417472.1">
    <property type="nucleotide sequence ID" value="XM_013562018.1"/>
</dbReference>
<dbReference type="GO" id="GO:0051015">
    <property type="term" value="F:actin filament binding"/>
    <property type="evidence" value="ECO:0007669"/>
    <property type="project" value="TreeGrafter"/>
</dbReference>
<evidence type="ECO:0000313" key="13">
    <source>
        <dbReference type="RefSeq" id="XP_013417480.1"/>
    </source>
</evidence>
<feature type="domain" description="Ima1 N-terminal" evidence="9">
    <location>
        <begin position="33"/>
        <end position="152"/>
    </location>
</feature>
<evidence type="ECO:0000256" key="8">
    <source>
        <dbReference type="SAM" id="Phobius"/>
    </source>
</evidence>
<evidence type="ECO:0000256" key="3">
    <source>
        <dbReference type="ARBA" id="ARBA00022692"/>
    </source>
</evidence>
<evidence type="ECO:0000313" key="12">
    <source>
        <dbReference type="RefSeq" id="XP_013417472.1"/>
    </source>
</evidence>
<gene>
    <name evidence="12 13" type="primary">LOC106178717</name>
</gene>
<dbReference type="GeneID" id="106178717"/>
<evidence type="ECO:0000256" key="7">
    <source>
        <dbReference type="SAM" id="MobiDB-lite"/>
    </source>
</evidence>
<evidence type="ECO:0000256" key="4">
    <source>
        <dbReference type="ARBA" id="ARBA00022989"/>
    </source>
</evidence>
<evidence type="ECO:0000256" key="1">
    <source>
        <dbReference type="ARBA" id="ARBA00004473"/>
    </source>
</evidence>
<dbReference type="Proteomes" id="UP000085678">
    <property type="component" value="Unplaced"/>
</dbReference>
<feature type="region of interest" description="Disordered" evidence="7">
    <location>
        <begin position="517"/>
        <end position="558"/>
    </location>
</feature>
<dbReference type="InterPro" id="IPR018617">
    <property type="entry name" value="Ima1_N"/>
</dbReference>
<evidence type="ECO:0000259" key="9">
    <source>
        <dbReference type="Pfam" id="PF09779"/>
    </source>
</evidence>
<keyword evidence="4 8" id="KW-1133">Transmembrane helix</keyword>
<dbReference type="RefSeq" id="XP_013417480.1">
    <property type="nucleotide sequence ID" value="XM_013562026.1"/>
</dbReference>
<dbReference type="KEGG" id="lak:106178717"/>
<evidence type="ECO:0000256" key="6">
    <source>
        <dbReference type="ARBA" id="ARBA00023242"/>
    </source>
</evidence>
<comment type="similarity">
    <text evidence="2">Belongs to the TMEM201 family.</text>
</comment>
<dbReference type="InterPro" id="IPR018861">
    <property type="entry name" value="TMEM201_C"/>
</dbReference>
<comment type="subcellular location">
    <subcellularLocation>
        <location evidence="1">Nucleus inner membrane</location>
        <topology evidence="1">Multi-pass membrane protein</topology>
    </subcellularLocation>
</comment>
<dbReference type="STRING" id="7574.A0A1S3K4M3"/>
<feature type="transmembrane region" description="Helical" evidence="8">
    <location>
        <begin position="6"/>
        <end position="25"/>
    </location>
</feature>
<feature type="compositionally biased region" description="Polar residues" evidence="7">
    <location>
        <begin position="365"/>
        <end position="387"/>
    </location>
</feature>
<dbReference type="Pfam" id="PF10476">
    <property type="entry name" value="DUF2448"/>
    <property type="match status" value="1"/>
</dbReference>
<feature type="region of interest" description="Disordered" evidence="7">
    <location>
        <begin position="404"/>
        <end position="441"/>
    </location>
</feature>
<evidence type="ECO:0000256" key="2">
    <source>
        <dbReference type="ARBA" id="ARBA00007600"/>
    </source>
</evidence>
<dbReference type="GO" id="GO:0005521">
    <property type="term" value="F:lamin binding"/>
    <property type="evidence" value="ECO:0007669"/>
    <property type="project" value="TreeGrafter"/>
</dbReference>
<keyword evidence="3 8" id="KW-0812">Transmembrane</keyword>
<feature type="transmembrane region" description="Helical" evidence="8">
    <location>
        <begin position="197"/>
        <end position="215"/>
    </location>
</feature>
<evidence type="ECO:0000259" key="10">
    <source>
        <dbReference type="Pfam" id="PF10476"/>
    </source>
</evidence>
<feature type="region of interest" description="Disordered" evidence="7">
    <location>
        <begin position="333"/>
        <end position="387"/>
    </location>
</feature>
<protein>
    <submittedName>
        <fullName evidence="12 13">Transmembrane protein 201 isoform X1</fullName>
    </submittedName>
</protein>
<dbReference type="OMA" id="PSHEKNF"/>
<feature type="compositionally biased region" description="Basic residues" evidence="7">
    <location>
        <begin position="333"/>
        <end position="343"/>
    </location>
</feature>
<dbReference type="GO" id="GO:0030473">
    <property type="term" value="P:nuclear migration along microtubule"/>
    <property type="evidence" value="ECO:0007669"/>
    <property type="project" value="TreeGrafter"/>
</dbReference>
<dbReference type="Pfam" id="PF09779">
    <property type="entry name" value="Ima1_N"/>
    <property type="match status" value="1"/>
</dbReference>
<keyword evidence="5 8" id="KW-0472">Membrane</keyword>
<evidence type="ECO:0000256" key="5">
    <source>
        <dbReference type="ARBA" id="ARBA00023136"/>
    </source>
</evidence>
<feature type="transmembrane region" description="Helical" evidence="8">
    <location>
        <begin position="243"/>
        <end position="265"/>
    </location>
</feature>
<name>A0A1S3K4M3_LINAN</name>